<reference evidence="1" key="1">
    <citation type="submission" date="2022-12" db="EMBL/GenBank/DDBJ databases">
        <title>Genome Sequence of Lasiodiplodia mahajangana.</title>
        <authorList>
            <person name="Buettner E."/>
        </authorList>
    </citation>
    <scope>NUCLEOTIDE SEQUENCE</scope>
    <source>
        <strain evidence="1">VT137</strain>
    </source>
</reference>
<keyword evidence="2" id="KW-1185">Reference proteome</keyword>
<organism evidence="1 2">
    <name type="scientific">Lasiodiplodia mahajangana</name>
    <dbReference type="NCBI Taxonomy" id="1108764"/>
    <lineage>
        <taxon>Eukaryota</taxon>
        <taxon>Fungi</taxon>
        <taxon>Dikarya</taxon>
        <taxon>Ascomycota</taxon>
        <taxon>Pezizomycotina</taxon>
        <taxon>Dothideomycetes</taxon>
        <taxon>Dothideomycetes incertae sedis</taxon>
        <taxon>Botryosphaeriales</taxon>
        <taxon>Botryosphaeriaceae</taxon>
        <taxon>Lasiodiplodia</taxon>
    </lineage>
</organism>
<gene>
    <name evidence="1" type="ORF">O1611_g2345</name>
</gene>
<comment type="caution">
    <text evidence="1">The sequence shown here is derived from an EMBL/GenBank/DDBJ whole genome shotgun (WGS) entry which is preliminary data.</text>
</comment>
<sequence>MDNEIGKSTSDSAPVYLVPWDPNSQEHVDHMRLQRIACGWKVEEVEGWRDPQRKGHIGLHWVVLHPDHPKTPSRLEKHFAVHPNEVNPLRDTCKMILGRPHKCDPLIPLFSPVGHIALDSVTSKPELETSLSNGVLSLMNFYISTALQSLGLGGVSLKYCEIMAKEEFGAKTITLETISNEECRPDSPRRIAMKRPIPTITNQDWYSRRGYRVYASKEVAWVDIDETGKEWPQDVCRTDFVSIDSGIGDKDSKAIFLDIHHKYLLHEKKAAAIFLCQSHSMSESTFLPACPGPQLLPFKDRDAKIQWGPRIDEDRAGESGTEGFVFKVKIKSKTYAIKVFRFYDPEEDRYYWEPYLGASYPVEKVIFYLDPFYAECRAFGRIQQAYANREIHHRQVLTVKCHGYMFLSKQDQLKLEKRGCDFGSDFLHDKIRGASGGNGRVRAIVKDLEPDTGPLDAKNIRTAFARVCTVNKLGIYHRDVRAQNFVNCRLVDFGTSWTEPHEIFTALGDWEIKQERLTDVVMFQEMIDDERIKTRLKVFDDSGYGGKLRSWTRPPTIKRQPDRHSVDPLTDANASRSSYGSSRHSRKIDYRKKKGQSRVGI</sequence>
<protein>
    <submittedName>
        <fullName evidence="1">Uncharacterized protein</fullName>
    </submittedName>
</protein>
<name>A0ACC2JV57_9PEZI</name>
<evidence type="ECO:0000313" key="1">
    <source>
        <dbReference type="EMBL" id="KAJ8131279.1"/>
    </source>
</evidence>
<proteinExistence type="predicted"/>
<accession>A0ACC2JV57</accession>
<evidence type="ECO:0000313" key="2">
    <source>
        <dbReference type="Proteomes" id="UP001153332"/>
    </source>
</evidence>
<dbReference type="EMBL" id="JAPUUL010000321">
    <property type="protein sequence ID" value="KAJ8131279.1"/>
    <property type="molecule type" value="Genomic_DNA"/>
</dbReference>
<dbReference type="Proteomes" id="UP001153332">
    <property type="component" value="Unassembled WGS sequence"/>
</dbReference>